<sequence length="124" mass="14249">MTRSPVEPKNISKSINEEAKSAMREKEKQILNRMKILSKESSNFFDQYTTQVTLPNQEFINTVHNRNALLITGTSSSRPPDLYQGNRGMDLEKIQNLEKEDIQMGESNDSYEARLESHNSKLSQ</sequence>
<dbReference type="Proteomes" id="UP001372338">
    <property type="component" value="Unassembled WGS sequence"/>
</dbReference>
<feature type="region of interest" description="Disordered" evidence="1">
    <location>
        <begin position="1"/>
        <end position="24"/>
    </location>
</feature>
<protein>
    <submittedName>
        <fullName evidence="2">Uncharacterized protein</fullName>
    </submittedName>
</protein>
<feature type="compositionally biased region" description="Basic and acidic residues" evidence="1">
    <location>
        <begin position="111"/>
        <end position="124"/>
    </location>
</feature>
<evidence type="ECO:0000313" key="3">
    <source>
        <dbReference type="Proteomes" id="UP001372338"/>
    </source>
</evidence>
<evidence type="ECO:0000256" key="1">
    <source>
        <dbReference type="SAM" id="MobiDB-lite"/>
    </source>
</evidence>
<accession>A0AAN9E2H9</accession>
<organism evidence="2 3">
    <name type="scientific">Crotalaria pallida</name>
    <name type="common">Smooth rattlebox</name>
    <name type="synonym">Crotalaria striata</name>
    <dbReference type="NCBI Taxonomy" id="3830"/>
    <lineage>
        <taxon>Eukaryota</taxon>
        <taxon>Viridiplantae</taxon>
        <taxon>Streptophyta</taxon>
        <taxon>Embryophyta</taxon>
        <taxon>Tracheophyta</taxon>
        <taxon>Spermatophyta</taxon>
        <taxon>Magnoliopsida</taxon>
        <taxon>eudicotyledons</taxon>
        <taxon>Gunneridae</taxon>
        <taxon>Pentapetalae</taxon>
        <taxon>rosids</taxon>
        <taxon>fabids</taxon>
        <taxon>Fabales</taxon>
        <taxon>Fabaceae</taxon>
        <taxon>Papilionoideae</taxon>
        <taxon>50 kb inversion clade</taxon>
        <taxon>genistoids sensu lato</taxon>
        <taxon>core genistoids</taxon>
        <taxon>Crotalarieae</taxon>
        <taxon>Crotalaria</taxon>
    </lineage>
</organism>
<feature type="compositionally biased region" description="Basic and acidic residues" evidence="1">
    <location>
        <begin position="15"/>
        <end position="24"/>
    </location>
</feature>
<gene>
    <name evidence="2" type="ORF">RIF29_39864</name>
</gene>
<comment type="caution">
    <text evidence="2">The sequence shown here is derived from an EMBL/GenBank/DDBJ whole genome shotgun (WGS) entry which is preliminary data.</text>
</comment>
<evidence type="ECO:0000313" key="2">
    <source>
        <dbReference type="EMBL" id="KAK7245034.1"/>
    </source>
</evidence>
<keyword evidence="3" id="KW-1185">Reference proteome</keyword>
<dbReference type="EMBL" id="JAYWIO010000008">
    <property type="protein sequence ID" value="KAK7245034.1"/>
    <property type="molecule type" value="Genomic_DNA"/>
</dbReference>
<reference evidence="2 3" key="1">
    <citation type="submission" date="2024-01" db="EMBL/GenBank/DDBJ databases">
        <title>The genomes of 5 underutilized Papilionoideae crops provide insights into root nodulation and disease resistanc.</title>
        <authorList>
            <person name="Yuan L."/>
        </authorList>
    </citation>
    <scope>NUCLEOTIDE SEQUENCE [LARGE SCALE GENOMIC DNA]</scope>
    <source>
        <strain evidence="2">ZHUSHIDOU_FW_LH</strain>
        <tissue evidence="2">Leaf</tissue>
    </source>
</reference>
<feature type="region of interest" description="Disordered" evidence="1">
    <location>
        <begin position="102"/>
        <end position="124"/>
    </location>
</feature>
<name>A0AAN9E2H9_CROPI</name>
<proteinExistence type="predicted"/>
<dbReference type="AlphaFoldDB" id="A0AAN9E2H9"/>